<dbReference type="PANTHER" id="PTHR36206">
    <property type="entry name" value="ASPERCRYPTIN BIOSYNTHESIS CLUSTER-SPECIFIC TRANSCRIPTION REGULATOR ATNN-RELATED"/>
    <property type="match status" value="1"/>
</dbReference>
<evidence type="ECO:0000259" key="8">
    <source>
        <dbReference type="PROSITE" id="PS50048"/>
    </source>
</evidence>
<dbReference type="Pfam" id="PF00172">
    <property type="entry name" value="Zn_clus"/>
    <property type="match status" value="1"/>
</dbReference>
<sequence length="603" mass="67869">MDEQKLRVIERQHKLRVKTGCETCRKRRVKCDEARPECLRCSKSGRKCEGYKHVSPSRDLSPTAAASFRNPSFLVVPQNASPISVPRSPSRSVSPVAAENRSFCYFRTQTLPKWTEFFDSDLWSRKILQLSHSEPAIKHGVLALSSMHERFETFMPAFTAKSSDFAFMQYMRAVKHSNKLLTAYQEGKAELEKILIACIIFTCYENLTGNSAAANMHLSNGIRILNQHKGHLPQLVRSTTSEESIANVLFRFDLQAMTFSEPTRPYDFSLDNPPDCPDIPDKYTKNGVARNDLVGLLRCMMWISGVASINEWATEDPTWLQVYNQLMSSFEKWQVTFEKYQSTVPLDKLYDPKVYAGNTLLKIYAILARTTVASGANLSTEMAWDSLMGSFQEIVDLAETIPTLPQSAKPHPSAFDSPSPPRFIRKHRPIAPNPASSTPPPSRDKPSLLLLSEPPPPITRVNTPYEYTTAPGAKRRPASFSPSFELSPIVPLFFTACRCRDPVIRRRAISLLLGWRRREGAWDSFGAGMVALQCVKIEEGLDEVFDLGPDNWLPLSAVRSAGEIGEMKRVQDVWVSVTGMPDRNVCMKYLMSNGEVVEMNVEP</sequence>
<evidence type="ECO:0000256" key="1">
    <source>
        <dbReference type="ARBA" id="ARBA00022723"/>
    </source>
</evidence>
<dbReference type="PROSITE" id="PS00463">
    <property type="entry name" value="ZN2_CY6_FUNGAL_1"/>
    <property type="match status" value="1"/>
</dbReference>
<accession>A0A9P4MPS4</accession>
<dbReference type="InterPro" id="IPR036864">
    <property type="entry name" value="Zn2-C6_fun-type_DNA-bd_sf"/>
</dbReference>
<dbReference type="GO" id="GO:0003677">
    <property type="term" value="F:DNA binding"/>
    <property type="evidence" value="ECO:0007669"/>
    <property type="project" value="UniProtKB-KW"/>
</dbReference>
<dbReference type="GO" id="GO:0000981">
    <property type="term" value="F:DNA-binding transcription factor activity, RNA polymerase II-specific"/>
    <property type="evidence" value="ECO:0007669"/>
    <property type="project" value="InterPro"/>
</dbReference>
<keyword evidence="3" id="KW-0805">Transcription regulation</keyword>
<keyword evidence="4" id="KW-0238">DNA-binding</keyword>
<keyword evidence="1" id="KW-0479">Metal-binding</keyword>
<dbReference type="InterPro" id="IPR001138">
    <property type="entry name" value="Zn2Cys6_DnaBD"/>
</dbReference>
<reference evidence="9" key="1">
    <citation type="journal article" date="2020" name="Stud. Mycol.">
        <title>101 Dothideomycetes genomes: a test case for predicting lifestyles and emergence of pathogens.</title>
        <authorList>
            <person name="Haridas S."/>
            <person name="Albert R."/>
            <person name="Binder M."/>
            <person name="Bloem J."/>
            <person name="Labutti K."/>
            <person name="Salamov A."/>
            <person name="Andreopoulos B."/>
            <person name="Baker S."/>
            <person name="Barry K."/>
            <person name="Bills G."/>
            <person name="Bluhm B."/>
            <person name="Cannon C."/>
            <person name="Castanera R."/>
            <person name="Culley D."/>
            <person name="Daum C."/>
            <person name="Ezra D."/>
            <person name="Gonzalez J."/>
            <person name="Henrissat B."/>
            <person name="Kuo A."/>
            <person name="Liang C."/>
            <person name="Lipzen A."/>
            <person name="Lutzoni F."/>
            <person name="Magnuson J."/>
            <person name="Mondo S."/>
            <person name="Nolan M."/>
            <person name="Ohm R."/>
            <person name="Pangilinan J."/>
            <person name="Park H.-J."/>
            <person name="Ramirez L."/>
            <person name="Alfaro M."/>
            <person name="Sun H."/>
            <person name="Tritt A."/>
            <person name="Yoshinaga Y."/>
            <person name="Zwiers L.-H."/>
            <person name="Turgeon B."/>
            <person name="Goodwin S."/>
            <person name="Spatafora J."/>
            <person name="Crous P."/>
            <person name="Grigoriev I."/>
        </authorList>
    </citation>
    <scope>NUCLEOTIDE SEQUENCE</scope>
    <source>
        <strain evidence="9">ATCC 74209</strain>
    </source>
</reference>
<dbReference type="PROSITE" id="PS50048">
    <property type="entry name" value="ZN2_CY6_FUNGAL_2"/>
    <property type="match status" value="1"/>
</dbReference>
<dbReference type="InterPro" id="IPR021858">
    <property type="entry name" value="Fun_TF"/>
</dbReference>
<comment type="caution">
    <text evidence="9">The sequence shown here is derived from an EMBL/GenBank/DDBJ whole genome shotgun (WGS) entry which is preliminary data.</text>
</comment>
<keyword evidence="10" id="KW-1185">Reference proteome</keyword>
<dbReference type="SUPFAM" id="SSF57701">
    <property type="entry name" value="Zn2/Cys6 DNA-binding domain"/>
    <property type="match status" value="1"/>
</dbReference>
<evidence type="ECO:0000256" key="6">
    <source>
        <dbReference type="ARBA" id="ARBA00023242"/>
    </source>
</evidence>
<evidence type="ECO:0000256" key="3">
    <source>
        <dbReference type="ARBA" id="ARBA00023015"/>
    </source>
</evidence>
<dbReference type="SMART" id="SM00066">
    <property type="entry name" value="GAL4"/>
    <property type="match status" value="1"/>
</dbReference>
<keyword evidence="5" id="KW-0804">Transcription</keyword>
<dbReference type="InterPro" id="IPR052360">
    <property type="entry name" value="Transcr_Regulatory_Proteins"/>
</dbReference>
<dbReference type="Gene3D" id="4.10.240.10">
    <property type="entry name" value="Zn(2)-C6 fungal-type DNA-binding domain"/>
    <property type="match status" value="1"/>
</dbReference>
<dbReference type="CDD" id="cd00067">
    <property type="entry name" value="GAL4"/>
    <property type="match status" value="1"/>
</dbReference>
<proteinExistence type="predicted"/>
<dbReference type="GO" id="GO:0008270">
    <property type="term" value="F:zinc ion binding"/>
    <property type="evidence" value="ECO:0007669"/>
    <property type="project" value="InterPro"/>
</dbReference>
<evidence type="ECO:0000313" key="10">
    <source>
        <dbReference type="Proteomes" id="UP000799536"/>
    </source>
</evidence>
<name>A0A9P4MPS4_9PLEO</name>
<dbReference type="EMBL" id="ML994160">
    <property type="protein sequence ID" value="KAF2198232.1"/>
    <property type="molecule type" value="Genomic_DNA"/>
</dbReference>
<organism evidence="9 10">
    <name type="scientific">Delitschia confertaspora ATCC 74209</name>
    <dbReference type="NCBI Taxonomy" id="1513339"/>
    <lineage>
        <taxon>Eukaryota</taxon>
        <taxon>Fungi</taxon>
        <taxon>Dikarya</taxon>
        <taxon>Ascomycota</taxon>
        <taxon>Pezizomycotina</taxon>
        <taxon>Dothideomycetes</taxon>
        <taxon>Pleosporomycetidae</taxon>
        <taxon>Pleosporales</taxon>
        <taxon>Delitschiaceae</taxon>
        <taxon>Delitschia</taxon>
    </lineage>
</organism>
<dbReference type="PANTHER" id="PTHR36206:SF4">
    <property type="entry name" value="HYPOTHETICAL CONSERVED PROTEIN (EUROFUNG)-RELATED"/>
    <property type="match status" value="1"/>
</dbReference>
<dbReference type="Pfam" id="PF11951">
    <property type="entry name" value="Fungal_trans_2"/>
    <property type="match status" value="1"/>
</dbReference>
<keyword evidence="6" id="KW-0539">Nucleus</keyword>
<feature type="region of interest" description="Disordered" evidence="7">
    <location>
        <begin position="406"/>
        <end position="464"/>
    </location>
</feature>
<evidence type="ECO:0000256" key="7">
    <source>
        <dbReference type="SAM" id="MobiDB-lite"/>
    </source>
</evidence>
<dbReference type="OrthoDB" id="3172332at2759"/>
<dbReference type="AlphaFoldDB" id="A0A9P4MPS4"/>
<gene>
    <name evidence="9" type="ORF">GQ43DRAFT_483475</name>
</gene>
<evidence type="ECO:0000256" key="2">
    <source>
        <dbReference type="ARBA" id="ARBA00022833"/>
    </source>
</evidence>
<evidence type="ECO:0000313" key="9">
    <source>
        <dbReference type="EMBL" id="KAF2198232.1"/>
    </source>
</evidence>
<evidence type="ECO:0000256" key="5">
    <source>
        <dbReference type="ARBA" id="ARBA00023163"/>
    </source>
</evidence>
<keyword evidence="2" id="KW-0862">Zinc</keyword>
<protein>
    <recommendedName>
        <fullName evidence="8">Zn(2)-C6 fungal-type domain-containing protein</fullName>
    </recommendedName>
</protein>
<feature type="domain" description="Zn(2)-C6 fungal-type" evidence="8">
    <location>
        <begin position="20"/>
        <end position="48"/>
    </location>
</feature>
<dbReference type="Proteomes" id="UP000799536">
    <property type="component" value="Unassembled WGS sequence"/>
</dbReference>
<evidence type="ECO:0000256" key="4">
    <source>
        <dbReference type="ARBA" id="ARBA00023125"/>
    </source>
</evidence>